<name>A0A6H1TU31_9CYAN</name>
<dbReference type="InterPro" id="IPR019999">
    <property type="entry name" value="Anth_synth_I-like"/>
</dbReference>
<evidence type="ECO:0000256" key="5">
    <source>
        <dbReference type="ARBA" id="ARBA00022842"/>
    </source>
</evidence>
<evidence type="ECO:0000256" key="8">
    <source>
        <dbReference type="ARBA" id="ARBA00047683"/>
    </source>
</evidence>
<dbReference type="InterPro" id="IPR015890">
    <property type="entry name" value="Chorismate_C"/>
</dbReference>
<dbReference type="PANTHER" id="PTHR11236">
    <property type="entry name" value="AMINOBENZOATE/ANTHRANILATE SYNTHASE"/>
    <property type="match status" value="1"/>
</dbReference>
<evidence type="ECO:0000313" key="12">
    <source>
        <dbReference type="Proteomes" id="UP000500857"/>
    </source>
</evidence>
<dbReference type="InterPro" id="IPR010118">
    <property type="entry name" value="Para-NH2Bz/anthranilate_synth"/>
</dbReference>
<feature type="domain" description="Chorismate-utilising enzyme C-terminal" evidence="9">
    <location>
        <begin position="201"/>
        <end position="454"/>
    </location>
</feature>
<dbReference type="PRINTS" id="PR00095">
    <property type="entry name" value="ANTSNTHASEI"/>
</dbReference>
<dbReference type="GO" id="GO:0000162">
    <property type="term" value="P:L-tryptophan biosynthetic process"/>
    <property type="evidence" value="ECO:0007669"/>
    <property type="project" value="TreeGrafter"/>
</dbReference>
<dbReference type="KEGG" id="oxy:HCG48_02890"/>
<dbReference type="Pfam" id="PF04715">
    <property type="entry name" value="Anth_synt_I_N"/>
    <property type="match status" value="1"/>
</dbReference>
<accession>A0A6H1TU31</accession>
<dbReference type="Pfam" id="PF00425">
    <property type="entry name" value="Chorismate_bind"/>
    <property type="match status" value="1"/>
</dbReference>
<evidence type="ECO:0000256" key="7">
    <source>
        <dbReference type="ARBA" id="ARBA00025634"/>
    </source>
</evidence>
<reference evidence="11 12" key="1">
    <citation type="submission" date="2020-04" db="EMBL/GenBank/DDBJ databases">
        <authorList>
            <person name="Basu S."/>
            <person name="Maruthanayagam V."/>
            <person name="Chakraborty S."/>
            <person name="Pramanik A."/>
            <person name="Mukherjee J."/>
            <person name="Brink B."/>
        </authorList>
    </citation>
    <scope>NUCLEOTIDE SEQUENCE [LARGE SCALE GENOMIC DNA]</scope>
    <source>
        <strain evidence="11 12">AP17</strain>
    </source>
</reference>
<dbReference type="EMBL" id="CP051167">
    <property type="protein sequence ID" value="QIZ69657.1"/>
    <property type="molecule type" value="Genomic_DNA"/>
</dbReference>
<keyword evidence="6" id="KW-0456">Lyase</keyword>
<organism evidence="11 12">
    <name type="scientific">Oxynema aestuarii AP17</name>
    <dbReference type="NCBI Taxonomy" id="2064643"/>
    <lineage>
        <taxon>Bacteria</taxon>
        <taxon>Bacillati</taxon>
        <taxon>Cyanobacteriota</taxon>
        <taxon>Cyanophyceae</taxon>
        <taxon>Oscillatoriophycideae</taxon>
        <taxon>Oscillatoriales</taxon>
        <taxon>Oscillatoriaceae</taxon>
        <taxon>Oxynema</taxon>
        <taxon>Oxynema aestuarii</taxon>
    </lineage>
</organism>
<dbReference type="InterPro" id="IPR006805">
    <property type="entry name" value="Anth_synth_I_N"/>
</dbReference>
<dbReference type="PANTHER" id="PTHR11236:SF48">
    <property type="entry name" value="ISOCHORISMATE SYNTHASE MENF"/>
    <property type="match status" value="1"/>
</dbReference>
<dbReference type="InterPro" id="IPR005801">
    <property type="entry name" value="ADC_synthase"/>
</dbReference>
<dbReference type="SUPFAM" id="SSF56322">
    <property type="entry name" value="ADC synthase"/>
    <property type="match status" value="1"/>
</dbReference>
<proteinExistence type="predicted"/>
<evidence type="ECO:0000259" key="10">
    <source>
        <dbReference type="Pfam" id="PF04715"/>
    </source>
</evidence>
<evidence type="ECO:0000313" key="11">
    <source>
        <dbReference type="EMBL" id="QIZ69657.1"/>
    </source>
</evidence>
<keyword evidence="5" id="KW-0460">Magnesium</keyword>
<dbReference type="Gene3D" id="3.60.120.10">
    <property type="entry name" value="Anthranilate synthase"/>
    <property type="match status" value="1"/>
</dbReference>
<evidence type="ECO:0000256" key="4">
    <source>
        <dbReference type="ARBA" id="ARBA00022723"/>
    </source>
</evidence>
<dbReference type="NCBIfam" id="TIGR01824">
    <property type="entry name" value="PabB-clade2"/>
    <property type="match status" value="1"/>
</dbReference>
<dbReference type="GO" id="GO:0046872">
    <property type="term" value="F:metal ion binding"/>
    <property type="evidence" value="ECO:0007669"/>
    <property type="project" value="UniProtKB-KW"/>
</dbReference>
<keyword evidence="12" id="KW-1185">Reference proteome</keyword>
<protein>
    <recommendedName>
        <fullName evidence="3">Anthranilate synthase component 1</fullName>
    </recommendedName>
</protein>
<comment type="cofactor">
    <cofactor evidence="1">
        <name>Mg(2+)</name>
        <dbReference type="ChEBI" id="CHEBI:18420"/>
    </cofactor>
</comment>
<comment type="function">
    <text evidence="7">Part of a heterotetrameric complex that catalyzes the two-step biosynthesis of anthranilate, an intermediate in the biosynthesis of L-tryptophan. In the first step, the glutamine-binding beta subunit (TrpG) of anthranilate synthase (AS) provides the glutamine amidotransferase activity which generates ammonia as a substrate that, along with chorismate, is used in the second step, catalyzed by the large alpha subunit of AS (TrpE) to produce anthranilate. In the absence of TrpG, TrpE can synthesize anthranilate directly from chorismate and high concentrations of ammonia.</text>
</comment>
<feature type="domain" description="Anthranilate synthase component I N-terminal" evidence="10">
    <location>
        <begin position="41"/>
        <end position="157"/>
    </location>
</feature>
<keyword evidence="4" id="KW-0479">Metal-binding</keyword>
<dbReference type="AlphaFoldDB" id="A0A6H1TU31"/>
<evidence type="ECO:0000256" key="1">
    <source>
        <dbReference type="ARBA" id="ARBA00001946"/>
    </source>
</evidence>
<comment type="catalytic activity">
    <reaction evidence="8">
        <text>chorismate + L-glutamine = anthranilate + pyruvate + L-glutamate + H(+)</text>
        <dbReference type="Rhea" id="RHEA:21732"/>
        <dbReference type="ChEBI" id="CHEBI:15361"/>
        <dbReference type="ChEBI" id="CHEBI:15378"/>
        <dbReference type="ChEBI" id="CHEBI:16567"/>
        <dbReference type="ChEBI" id="CHEBI:29748"/>
        <dbReference type="ChEBI" id="CHEBI:29985"/>
        <dbReference type="ChEBI" id="CHEBI:58359"/>
        <dbReference type="EC" id="4.1.3.27"/>
    </reaction>
</comment>
<dbReference type="GO" id="GO:0004049">
    <property type="term" value="F:anthranilate synthase activity"/>
    <property type="evidence" value="ECO:0007669"/>
    <property type="project" value="UniProtKB-EC"/>
</dbReference>
<evidence type="ECO:0000259" key="9">
    <source>
        <dbReference type="Pfam" id="PF00425"/>
    </source>
</evidence>
<gene>
    <name evidence="11" type="ORF">HCG48_02890</name>
</gene>
<dbReference type="RefSeq" id="WP_168567814.1">
    <property type="nucleotide sequence ID" value="NZ_CP051167.1"/>
</dbReference>
<sequence>MQPLSPWQWRSLPSHNRTGSDVFESLFLNRTDPPTTATIGTLLESPAPNPKPHPLARYSICAGPPRVVNGIPQVWTPAVGSILPLLRQLLARGGSLPPETIPEAIAHLPFTGGWLGWLGYDLAWEIERLPQLNSDPLPFPVAYWYEPDTFAVLDYAEGCLWLAARSQADLDLLERGLDNPASLETPRGRAISGAPQFQMSQSDYESAVRRAKAYIQAGDIFQANLSLRFEVSTRADRWQLYRDLHRINPSPFASYWQTPWGNVVSCSPERLVKRQGSRAETRPIAGTRPRAASAERDRALERELTANLKERAEHIMLVDLERNDLGRVCQWGSVRVDELLTVERYSHVMHLVSNVTGVLQPDADSIDLIRALFPGGTITGCPKVRCMEIIEELEPVRRSLFYGSCGYLDWRGQLDLNILIRTLLTCGDRVWGQVGAGIVADSDPEREWHESMSKARAQLAALGLTPETIAP</sequence>
<evidence type="ECO:0000256" key="2">
    <source>
        <dbReference type="ARBA" id="ARBA00011575"/>
    </source>
</evidence>
<dbReference type="NCBIfam" id="NF004610">
    <property type="entry name" value="PRK05940.1"/>
    <property type="match status" value="1"/>
</dbReference>
<evidence type="ECO:0000256" key="6">
    <source>
        <dbReference type="ARBA" id="ARBA00023239"/>
    </source>
</evidence>
<evidence type="ECO:0000256" key="3">
    <source>
        <dbReference type="ARBA" id="ARBA00020653"/>
    </source>
</evidence>
<comment type="subunit">
    <text evidence="2">Heterotetramer consisting of two non-identical subunits: a beta subunit (TrpG) and a large alpha subunit (TrpE).</text>
</comment>
<dbReference type="Proteomes" id="UP000500857">
    <property type="component" value="Chromosome"/>
</dbReference>